<feature type="region of interest" description="Disordered" evidence="1">
    <location>
        <begin position="55"/>
        <end position="80"/>
    </location>
</feature>
<dbReference type="AlphaFoldDB" id="A0A9D3ZQM2"/>
<dbReference type="EMBL" id="JAIQCV010000010">
    <property type="protein sequence ID" value="KAH1057024.1"/>
    <property type="molecule type" value="Genomic_DNA"/>
</dbReference>
<name>A0A9D3ZQM2_9ROSI</name>
<comment type="caution">
    <text evidence="2">The sequence shown here is derived from an EMBL/GenBank/DDBJ whole genome shotgun (WGS) entry which is preliminary data.</text>
</comment>
<protein>
    <submittedName>
        <fullName evidence="2">Uncharacterized protein</fullName>
    </submittedName>
</protein>
<evidence type="ECO:0000313" key="3">
    <source>
        <dbReference type="Proteomes" id="UP000828251"/>
    </source>
</evidence>
<sequence length="80" mass="9403">MHQLGAYEPEPKHQPEPERSHTHFADSSYHPELRYSTPPGSSSLMAFRAYDFSYMFRTPPPTTEEDVDCRDHPQRKRRPS</sequence>
<evidence type="ECO:0000313" key="2">
    <source>
        <dbReference type="EMBL" id="KAH1057024.1"/>
    </source>
</evidence>
<dbReference type="Proteomes" id="UP000828251">
    <property type="component" value="Unassembled WGS sequence"/>
</dbReference>
<keyword evidence="3" id="KW-1185">Reference proteome</keyword>
<evidence type="ECO:0000256" key="1">
    <source>
        <dbReference type="SAM" id="MobiDB-lite"/>
    </source>
</evidence>
<feature type="region of interest" description="Disordered" evidence="1">
    <location>
        <begin position="1"/>
        <end position="41"/>
    </location>
</feature>
<gene>
    <name evidence="2" type="ORF">J1N35_035089</name>
</gene>
<proteinExistence type="predicted"/>
<reference evidence="2 3" key="1">
    <citation type="journal article" date="2021" name="Plant Biotechnol. J.">
        <title>Multi-omics assisted identification of the key and species-specific regulatory components of drought-tolerant mechanisms in Gossypium stocksii.</title>
        <authorList>
            <person name="Yu D."/>
            <person name="Ke L."/>
            <person name="Zhang D."/>
            <person name="Wu Y."/>
            <person name="Sun Y."/>
            <person name="Mei J."/>
            <person name="Sun J."/>
            <person name="Sun Y."/>
        </authorList>
    </citation>
    <scope>NUCLEOTIDE SEQUENCE [LARGE SCALE GENOMIC DNA]</scope>
    <source>
        <strain evidence="3">cv. E1</strain>
        <tissue evidence="2">Leaf</tissue>
    </source>
</reference>
<organism evidence="2 3">
    <name type="scientific">Gossypium stocksii</name>
    <dbReference type="NCBI Taxonomy" id="47602"/>
    <lineage>
        <taxon>Eukaryota</taxon>
        <taxon>Viridiplantae</taxon>
        <taxon>Streptophyta</taxon>
        <taxon>Embryophyta</taxon>
        <taxon>Tracheophyta</taxon>
        <taxon>Spermatophyta</taxon>
        <taxon>Magnoliopsida</taxon>
        <taxon>eudicotyledons</taxon>
        <taxon>Gunneridae</taxon>
        <taxon>Pentapetalae</taxon>
        <taxon>rosids</taxon>
        <taxon>malvids</taxon>
        <taxon>Malvales</taxon>
        <taxon>Malvaceae</taxon>
        <taxon>Malvoideae</taxon>
        <taxon>Gossypium</taxon>
    </lineage>
</organism>
<accession>A0A9D3ZQM2</accession>
<feature type="compositionally biased region" description="Basic and acidic residues" evidence="1">
    <location>
        <begin position="9"/>
        <end position="33"/>
    </location>
</feature>